<evidence type="ECO:0000313" key="1">
    <source>
        <dbReference type="EMBL" id="CAJ1976948.1"/>
    </source>
</evidence>
<name>A0AA86W2H0_9FABA</name>
<sequence length="55" mass="6498">MEDIICRGHSRHMPSTFTSATMQLSNLSSYRHTLKAKVIIPLLKETWDWELYKCE</sequence>
<reference evidence="1" key="1">
    <citation type="submission" date="2023-10" db="EMBL/GenBank/DDBJ databases">
        <authorList>
            <person name="Domelevo Entfellner J.-B."/>
        </authorList>
    </citation>
    <scope>NUCLEOTIDE SEQUENCE</scope>
</reference>
<protein>
    <submittedName>
        <fullName evidence="1">Uncharacterized protein</fullName>
    </submittedName>
</protein>
<keyword evidence="2" id="KW-1185">Reference proteome</keyword>
<accession>A0AA86W2H0</accession>
<dbReference type="EMBL" id="OY731407">
    <property type="protein sequence ID" value="CAJ1976948.1"/>
    <property type="molecule type" value="Genomic_DNA"/>
</dbReference>
<organism evidence="1 2">
    <name type="scientific">Sphenostylis stenocarpa</name>
    <dbReference type="NCBI Taxonomy" id="92480"/>
    <lineage>
        <taxon>Eukaryota</taxon>
        <taxon>Viridiplantae</taxon>
        <taxon>Streptophyta</taxon>
        <taxon>Embryophyta</taxon>
        <taxon>Tracheophyta</taxon>
        <taxon>Spermatophyta</taxon>
        <taxon>Magnoliopsida</taxon>
        <taxon>eudicotyledons</taxon>
        <taxon>Gunneridae</taxon>
        <taxon>Pentapetalae</taxon>
        <taxon>rosids</taxon>
        <taxon>fabids</taxon>
        <taxon>Fabales</taxon>
        <taxon>Fabaceae</taxon>
        <taxon>Papilionoideae</taxon>
        <taxon>50 kb inversion clade</taxon>
        <taxon>NPAAA clade</taxon>
        <taxon>indigoferoid/millettioid clade</taxon>
        <taxon>Phaseoleae</taxon>
        <taxon>Sphenostylis</taxon>
    </lineage>
</organism>
<proteinExistence type="predicted"/>
<dbReference type="AlphaFoldDB" id="A0AA86W2H0"/>
<gene>
    <name evidence="1" type="ORF">AYBTSS11_LOCUS29091</name>
</gene>
<dbReference type="Proteomes" id="UP001189624">
    <property type="component" value="Chromosome 10"/>
</dbReference>
<evidence type="ECO:0000313" key="2">
    <source>
        <dbReference type="Proteomes" id="UP001189624"/>
    </source>
</evidence>
<dbReference type="Gramene" id="rna-AYBTSS11_LOCUS29091">
    <property type="protein sequence ID" value="CAJ1976948.1"/>
    <property type="gene ID" value="gene-AYBTSS11_LOCUS29091"/>
</dbReference>